<keyword evidence="2" id="KW-1185">Reference proteome</keyword>
<dbReference type="Proteomes" id="UP000266906">
    <property type="component" value="Unassembled WGS sequence"/>
</dbReference>
<comment type="caution">
    <text evidence="1">The sequence shown here is derived from an EMBL/GenBank/DDBJ whole genome shotgun (WGS) entry which is preliminary data.</text>
</comment>
<protein>
    <submittedName>
        <fullName evidence="1">Uncharacterized protein</fullName>
    </submittedName>
</protein>
<dbReference type="EMBL" id="RKQG01000003">
    <property type="protein sequence ID" value="RPE28010.1"/>
    <property type="molecule type" value="Genomic_DNA"/>
</dbReference>
<sequence length="93" mass="10384">MNDSTRAAVDFLRNRYRDRIDTTESIHDAVVTGRVPAIDGDRRKHAELTLQSVHEAQSMLELFETTIVAHLGTAGPMGAIAEQQLRILARPFL</sequence>
<reference evidence="1 2" key="1">
    <citation type="submission" date="2018-11" db="EMBL/GenBank/DDBJ databases">
        <title>Sequencing the genomes of 1000 actinobacteria strains.</title>
        <authorList>
            <person name="Klenk H.-P."/>
        </authorList>
    </citation>
    <scope>NUCLEOTIDE SEQUENCE [LARGE SCALE GENOMIC DNA]</scope>
    <source>
        <strain evidence="1 2">DSM 44781</strain>
    </source>
</reference>
<evidence type="ECO:0000313" key="2">
    <source>
        <dbReference type="Proteomes" id="UP000266906"/>
    </source>
</evidence>
<dbReference type="AlphaFoldDB" id="A0A3N4RM19"/>
<name>A0A3N4RM19_9ACTN</name>
<gene>
    <name evidence="1" type="ORF">EDD38_7318</name>
</gene>
<accession>A0A3N4RM19</accession>
<evidence type="ECO:0000313" key="1">
    <source>
        <dbReference type="EMBL" id="RPE28010.1"/>
    </source>
</evidence>
<organism evidence="1 2">
    <name type="scientific">Kitasatospora cineracea</name>
    <dbReference type="NCBI Taxonomy" id="88074"/>
    <lineage>
        <taxon>Bacteria</taxon>
        <taxon>Bacillati</taxon>
        <taxon>Actinomycetota</taxon>
        <taxon>Actinomycetes</taxon>
        <taxon>Kitasatosporales</taxon>
        <taxon>Streptomycetaceae</taxon>
        <taxon>Kitasatospora</taxon>
    </lineage>
</organism>
<proteinExistence type="predicted"/>
<dbReference type="RefSeq" id="WP_162871800.1">
    <property type="nucleotide sequence ID" value="NZ_RKQG01000003.1"/>
</dbReference>